<feature type="domain" description="Protein FecR C-terminal" evidence="3">
    <location>
        <begin position="338"/>
        <end position="404"/>
    </location>
</feature>
<sequence>MTNERFVELFDKSRSGILSESEAIEWNEWMALSAHNREVVERMHDEAYLNTTVSLLTKARQEDWQFILEKHPELKPEAAVVKRMNKVRLMGVWIAAAVAVLLIVLITYPILHKELTDRPLATTEKKQVRDVGPPDMTKATITLANGQVVALDTIANGVLAMEGKVNVVKTTGEQITYKKAAGSNGSGEIAYNVLRNPRGSKIVNISLSDGTTIWLNSESTLRYPIMFNGNERRVELTGEAYFEVAPSLKKPFFVTANDVTVEVLGTHFNVNNYTDENAIKVTLLEGRVKIGNRQSAIGNNTNTVILKPGQQAVATVSQLTIDNSPNLDQIMSWKNNTFYFDGENLQAIMKQLARFYNVEVEYEGKAPDKKFGGMISRNKNLGEVLNVLELSGVHFRMEGKKIIVLK</sequence>
<keyword evidence="1" id="KW-0812">Transmembrane</keyword>
<dbReference type="Gene3D" id="3.55.50.30">
    <property type="match status" value="1"/>
</dbReference>
<comment type="caution">
    <text evidence="4">The sequence shown here is derived from an EMBL/GenBank/DDBJ whole genome shotgun (WGS) entry which is preliminary data.</text>
</comment>
<dbReference type="Pfam" id="PF16344">
    <property type="entry name" value="FecR_C"/>
    <property type="match status" value="1"/>
</dbReference>
<proteinExistence type="predicted"/>
<evidence type="ECO:0008006" key="6">
    <source>
        <dbReference type="Google" id="ProtNLM"/>
    </source>
</evidence>
<reference evidence="5" key="1">
    <citation type="submission" date="2016-04" db="EMBL/GenBank/DDBJ databases">
        <authorList>
            <person name="Chen L."/>
            <person name="Zhuang W."/>
            <person name="Wang G."/>
        </authorList>
    </citation>
    <scope>NUCLEOTIDE SEQUENCE [LARGE SCALE GENOMIC DNA]</scope>
    <source>
        <strain evidence="5">208</strain>
    </source>
</reference>
<keyword evidence="1" id="KW-0472">Membrane</keyword>
<organism evidence="4 5">
    <name type="scientific">Niastella populi</name>
    <dbReference type="NCBI Taxonomy" id="550983"/>
    <lineage>
        <taxon>Bacteria</taxon>
        <taxon>Pseudomonadati</taxon>
        <taxon>Bacteroidota</taxon>
        <taxon>Chitinophagia</taxon>
        <taxon>Chitinophagales</taxon>
        <taxon>Chitinophagaceae</taxon>
        <taxon>Niastella</taxon>
    </lineage>
</organism>
<evidence type="ECO:0000313" key="4">
    <source>
        <dbReference type="EMBL" id="OQP67818.1"/>
    </source>
</evidence>
<keyword evidence="5" id="KW-1185">Reference proteome</keyword>
<dbReference type="InterPro" id="IPR032508">
    <property type="entry name" value="FecR_C"/>
</dbReference>
<name>A0A1V9GBH2_9BACT</name>
<feature type="transmembrane region" description="Helical" evidence="1">
    <location>
        <begin position="92"/>
        <end position="111"/>
    </location>
</feature>
<keyword evidence="1" id="KW-1133">Transmembrane helix</keyword>
<dbReference type="AlphaFoldDB" id="A0A1V9GBH2"/>
<dbReference type="InterPro" id="IPR012373">
    <property type="entry name" value="Ferrdict_sens_TM"/>
</dbReference>
<dbReference type="Pfam" id="PF04773">
    <property type="entry name" value="FecR"/>
    <property type="match status" value="1"/>
</dbReference>
<dbReference type="Gene3D" id="2.60.120.1440">
    <property type="match status" value="1"/>
</dbReference>
<evidence type="ECO:0000313" key="5">
    <source>
        <dbReference type="Proteomes" id="UP000192276"/>
    </source>
</evidence>
<gene>
    <name evidence="4" type="ORF">A4R26_32710</name>
</gene>
<dbReference type="InterPro" id="IPR006860">
    <property type="entry name" value="FecR"/>
</dbReference>
<accession>A0A1V9GBH2</accession>
<dbReference type="GO" id="GO:0016989">
    <property type="term" value="F:sigma factor antagonist activity"/>
    <property type="evidence" value="ECO:0007669"/>
    <property type="project" value="TreeGrafter"/>
</dbReference>
<dbReference type="OrthoDB" id="1099963at2"/>
<evidence type="ECO:0000259" key="3">
    <source>
        <dbReference type="Pfam" id="PF16344"/>
    </source>
</evidence>
<feature type="domain" description="FecR protein" evidence="2">
    <location>
        <begin position="201"/>
        <end position="289"/>
    </location>
</feature>
<evidence type="ECO:0000256" key="1">
    <source>
        <dbReference type="SAM" id="Phobius"/>
    </source>
</evidence>
<dbReference type="Proteomes" id="UP000192276">
    <property type="component" value="Unassembled WGS sequence"/>
</dbReference>
<evidence type="ECO:0000259" key="2">
    <source>
        <dbReference type="Pfam" id="PF04773"/>
    </source>
</evidence>
<dbReference type="EMBL" id="LWBP01000009">
    <property type="protein sequence ID" value="OQP67818.1"/>
    <property type="molecule type" value="Genomic_DNA"/>
</dbReference>
<protein>
    <recommendedName>
        <fullName evidence="6">Iron dicitrate transport regulator FecR</fullName>
    </recommendedName>
</protein>
<dbReference type="RefSeq" id="WP_081160760.1">
    <property type="nucleotide sequence ID" value="NZ_LWBP01000009.1"/>
</dbReference>
<dbReference type="PANTHER" id="PTHR30273:SF2">
    <property type="entry name" value="PROTEIN FECR"/>
    <property type="match status" value="1"/>
</dbReference>
<dbReference type="STRING" id="550983.A4R26_32710"/>
<dbReference type="PANTHER" id="PTHR30273">
    <property type="entry name" value="PERIPLASMIC SIGNAL SENSOR AND SIGMA FACTOR ACTIVATOR FECR-RELATED"/>
    <property type="match status" value="1"/>
</dbReference>